<sequence>MLKSDKLAGLMITFWDDSPSKTSEYLSNIGLSDQESTVDKENGLYITYEKSEGKTTVFVKATNTASTN</sequence>
<dbReference type="HOGENOM" id="CLU_2788244_0_0_10"/>
<keyword evidence="1" id="KW-0614">Plasmid</keyword>
<reference evidence="1 2" key="1">
    <citation type="submission" date="2014-01" db="EMBL/GenBank/DDBJ databases">
        <title>Complete sequence of plasmid1 of ionizing-radiation resistance bacterium Hymenobacter swuensis DY53.</title>
        <authorList>
            <person name="Jung J.-H."/>
            <person name="Jeong S.-W."/>
            <person name="Joe M.-H."/>
            <person name="Cho y.-j."/>
            <person name="Kim M.-K."/>
            <person name="Lim S.-Y."/>
        </authorList>
    </citation>
    <scope>NUCLEOTIDE SEQUENCE [LARGE SCALE GENOMIC DNA]</scope>
    <source>
        <strain evidence="1 2">DY53</strain>
        <plasmid evidence="1 2">pHsw1</plasmid>
    </source>
</reference>
<name>W8EUY0_9BACT</name>
<dbReference type="AlphaFoldDB" id="W8EUY0"/>
<evidence type="ECO:0000313" key="2">
    <source>
        <dbReference type="Proteomes" id="UP000019423"/>
    </source>
</evidence>
<gene>
    <name evidence="1" type="ORF">Hsw_PA0209</name>
</gene>
<dbReference type="KEGG" id="hsw:Hsw_PA0209"/>
<geneLocation type="plasmid" evidence="1 2">
    <name>pHsw1</name>
</geneLocation>
<evidence type="ECO:0000313" key="1">
    <source>
        <dbReference type="EMBL" id="AHJ95542.1"/>
    </source>
</evidence>
<accession>W8EUY0</accession>
<dbReference type="EMBL" id="CP007144">
    <property type="protein sequence ID" value="AHJ95542.1"/>
    <property type="molecule type" value="Genomic_DNA"/>
</dbReference>
<protein>
    <submittedName>
        <fullName evidence="1">Uncharacterized protein</fullName>
    </submittedName>
</protein>
<dbReference type="Proteomes" id="UP000019423">
    <property type="component" value="Plasmid pHsw1"/>
</dbReference>
<organism evidence="1 2">
    <name type="scientific">Hymenobacter swuensis DY53</name>
    <dbReference type="NCBI Taxonomy" id="1227739"/>
    <lineage>
        <taxon>Bacteria</taxon>
        <taxon>Pseudomonadati</taxon>
        <taxon>Bacteroidota</taxon>
        <taxon>Cytophagia</taxon>
        <taxon>Cytophagales</taxon>
        <taxon>Hymenobacteraceae</taxon>
        <taxon>Hymenobacter</taxon>
    </lineage>
</organism>
<proteinExistence type="predicted"/>
<keyword evidence="2" id="KW-1185">Reference proteome</keyword>